<evidence type="ECO:0000313" key="1">
    <source>
        <dbReference type="EMBL" id="GAA3943846.1"/>
    </source>
</evidence>
<sequence>MKNLYPLTSDSFTYFENIIKAKRKHRKPILEALSDDIKLLYQEYGANISALELLTPTSLNAEQKEALQHCYLVPVQTMYELRHDIEVHQITCNADIAAFCQYCGLNYGAKTLDHYLPKDIFAEFSTLALNLVPCCVDCNTLKDTAWLKGSEREIISFYYDSLPTTQFLFADLAKTGNVYKPSFHLSLDASDYCGMEATIRGHFNKLDLLNRYADASAPVISEQQGLIESIATEHIIAGLGFDDEEIIDLIVHILTKNAVKLGNNLSINHWKVPLYQSISANRNFIKSCI</sequence>
<dbReference type="EMBL" id="BAABDH010000083">
    <property type="protein sequence ID" value="GAA3943846.1"/>
    <property type="molecule type" value="Genomic_DNA"/>
</dbReference>
<comment type="caution">
    <text evidence="1">The sequence shown here is derived from an EMBL/GenBank/DDBJ whole genome shotgun (WGS) entry which is preliminary data.</text>
</comment>
<accession>A0ABP7NF37</accession>
<name>A0ABP7NF37_9BACT</name>
<dbReference type="Proteomes" id="UP001499909">
    <property type="component" value="Unassembled WGS sequence"/>
</dbReference>
<keyword evidence="2" id="KW-1185">Reference proteome</keyword>
<protein>
    <recommendedName>
        <fullName evidence="3">HNH endonuclease</fullName>
    </recommendedName>
</protein>
<organism evidence="1 2">
    <name type="scientific">Hymenobacter algoricola</name>
    <dbReference type="NCBI Taxonomy" id="486267"/>
    <lineage>
        <taxon>Bacteria</taxon>
        <taxon>Pseudomonadati</taxon>
        <taxon>Bacteroidota</taxon>
        <taxon>Cytophagia</taxon>
        <taxon>Cytophagales</taxon>
        <taxon>Hymenobacteraceae</taxon>
        <taxon>Hymenobacter</taxon>
    </lineage>
</organism>
<proteinExistence type="predicted"/>
<gene>
    <name evidence="1" type="ORF">GCM10022406_28060</name>
</gene>
<dbReference type="Gene3D" id="1.10.30.50">
    <property type="match status" value="1"/>
</dbReference>
<evidence type="ECO:0008006" key="3">
    <source>
        <dbReference type="Google" id="ProtNLM"/>
    </source>
</evidence>
<evidence type="ECO:0000313" key="2">
    <source>
        <dbReference type="Proteomes" id="UP001499909"/>
    </source>
</evidence>
<dbReference type="RefSeq" id="WP_345115123.1">
    <property type="nucleotide sequence ID" value="NZ_BAABDH010000083.1"/>
</dbReference>
<reference evidence="2" key="1">
    <citation type="journal article" date="2019" name="Int. J. Syst. Evol. Microbiol.">
        <title>The Global Catalogue of Microorganisms (GCM) 10K type strain sequencing project: providing services to taxonomists for standard genome sequencing and annotation.</title>
        <authorList>
            <consortium name="The Broad Institute Genomics Platform"/>
            <consortium name="The Broad Institute Genome Sequencing Center for Infectious Disease"/>
            <person name="Wu L."/>
            <person name="Ma J."/>
        </authorList>
    </citation>
    <scope>NUCLEOTIDE SEQUENCE [LARGE SCALE GENOMIC DNA]</scope>
    <source>
        <strain evidence="2">JCM 17214</strain>
    </source>
</reference>